<dbReference type="EMBL" id="CP016094">
    <property type="protein sequence ID" value="AOS45446.1"/>
    <property type="molecule type" value="Genomic_DNA"/>
</dbReference>
<feature type="chain" id="PRO_5009105321" evidence="1">
    <location>
        <begin position="25"/>
        <end position="285"/>
    </location>
</feature>
<evidence type="ECO:0000313" key="4">
    <source>
        <dbReference type="Proteomes" id="UP000095228"/>
    </source>
</evidence>
<dbReference type="KEGG" id="obg:Verru16b_02527"/>
<dbReference type="Pfam" id="PF01261">
    <property type="entry name" value="AP_endonuc_2"/>
    <property type="match status" value="1"/>
</dbReference>
<dbReference type="STRING" id="1838286.Verru16b_02527"/>
<dbReference type="EC" id="4.2.1.44" evidence="3"/>
<evidence type="ECO:0000259" key="2">
    <source>
        <dbReference type="Pfam" id="PF01261"/>
    </source>
</evidence>
<feature type="domain" description="Xylose isomerase-like TIM barrel" evidence="2">
    <location>
        <begin position="61"/>
        <end position="279"/>
    </location>
</feature>
<name>A0A1D8AX41_9BACT</name>
<dbReference type="Gene3D" id="3.20.20.150">
    <property type="entry name" value="Divalent-metal-dependent TIM barrel enzymes"/>
    <property type="match status" value="1"/>
</dbReference>
<keyword evidence="4" id="KW-1185">Reference proteome</keyword>
<protein>
    <submittedName>
        <fullName evidence="3">Inosose dehydratase</fullName>
        <ecNumber evidence="3">4.2.1.44</ecNumber>
    </submittedName>
</protein>
<dbReference type="RefSeq" id="WP_069962593.1">
    <property type="nucleotide sequence ID" value="NZ_CP016094.1"/>
</dbReference>
<dbReference type="PANTHER" id="PTHR12110:SF41">
    <property type="entry name" value="INOSOSE DEHYDRATASE"/>
    <property type="match status" value="1"/>
</dbReference>
<reference evidence="3 4" key="1">
    <citation type="submission" date="2016-06" db="EMBL/GenBank/DDBJ databases">
        <title>Three novel species with peptidoglycan cell walls form the new genus Lacunisphaera gen. nov. in the family Opitutaceae of the verrucomicrobial subdivision 4.</title>
        <authorList>
            <person name="Rast P."/>
            <person name="Gloeckner I."/>
            <person name="Jogler M."/>
            <person name="Boedeker C."/>
            <person name="Jeske O."/>
            <person name="Wiegand S."/>
            <person name="Reinhardt R."/>
            <person name="Schumann P."/>
            <person name="Rohde M."/>
            <person name="Spring S."/>
            <person name="Gloeckner F.O."/>
            <person name="Jogler C."/>
        </authorList>
    </citation>
    <scope>NUCLEOTIDE SEQUENCE [LARGE SCALE GENOMIC DNA]</scope>
    <source>
        <strain evidence="3 4">IG16b</strain>
    </source>
</reference>
<dbReference type="SUPFAM" id="SSF51658">
    <property type="entry name" value="Xylose isomerase-like"/>
    <property type="match status" value="1"/>
</dbReference>
<evidence type="ECO:0000313" key="3">
    <source>
        <dbReference type="EMBL" id="AOS45446.1"/>
    </source>
</evidence>
<sequence length="285" mass="30830">MNRRTALRTLAATALPFLGARALAAADQQPSTGSQRPRETPAFTLGVATVTLKSLPLDNMVAAVHRAGLDTISLHRAHSPWENQPGQWRDIADRIHAAGIKVACCGVLYLKNDEPAIRRMMEYTKTLGISLFSCSPEPAALPVLNKLVQEYDLRAAIHNHGPEDKSWPSVKGVMDAIAPLDPRLGLCLDVGHCYRSGEDPVAMIHACKDRLYDVHLKDTIAAVGQHGDTPIEMGRGKLDLRAILGALKATGYAHGAWLEYEKDPNDPVPGLTESAGYIRGLLAAQ</sequence>
<keyword evidence="3" id="KW-0456">Lyase</keyword>
<dbReference type="GO" id="GO:0050114">
    <property type="term" value="F:myo-inosose-2 dehydratase activity"/>
    <property type="evidence" value="ECO:0007669"/>
    <property type="project" value="UniProtKB-EC"/>
</dbReference>
<dbReference type="OrthoDB" id="184424at2"/>
<dbReference type="InterPro" id="IPR036237">
    <property type="entry name" value="Xyl_isomerase-like_sf"/>
</dbReference>
<dbReference type="AlphaFoldDB" id="A0A1D8AX41"/>
<keyword evidence="1" id="KW-0732">Signal</keyword>
<evidence type="ECO:0000256" key="1">
    <source>
        <dbReference type="SAM" id="SignalP"/>
    </source>
</evidence>
<accession>A0A1D8AX41</accession>
<dbReference type="PANTHER" id="PTHR12110">
    <property type="entry name" value="HYDROXYPYRUVATE ISOMERASE"/>
    <property type="match status" value="1"/>
</dbReference>
<organism evidence="3 4">
    <name type="scientific">Lacunisphaera limnophila</name>
    <dbReference type="NCBI Taxonomy" id="1838286"/>
    <lineage>
        <taxon>Bacteria</taxon>
        <taxon>Pseudomonadati</taxon>
        <taxon>Verrucomicrobiota</taxon>
        <taxon>Opitutia</taxon>
        <taxon>Opitutales</taxon>
        <taxon>Opitutaceae</taxon>
        <taxon>Lacunisphaera</taxon>
    </lineage>
</organism>
<gene>
    <name evidence="3" type="primary">iolE_4</name>
    <name evidence="3" type="ORF">Verru16b_02527</name>
</gene>
<dbReference type="Proteomes" id="UP000095228">
    <property type="component" value="Chromosome"/>
</dbReference>
<dbReference type="InterPro" id="IPR050312">
    <property type="entry name" value="IolE/XylAMocC-like"/>
</dbReference>
<dbReference type="InterPro" id="IPR013022">
    <property type="entry name" value="Xyl_isomerase-like_TIM-brl"/>
</dbReference>
<feature type="signal peptide" evidence="1">
    <location>
        <begin position="1"/>
        <end position="24"/>
    </location>
</feature>
<proteinExistence type="predicted"/>